<evidence type="ECO:0000256" key="3">
    <source>
        <dbReference type="ARBA" id="ARBA00022801"/>
    </source>
</evidence>
<dbReference type="Proteomes" id="UP001271007">
    <property type="component" value="Unassembled WGS sequence"/>
</dbReference>
<evidence type="ECO:0000256" key="1">
    <source>
        <dbReference type="ARBA" id="ARBA00010088"/>
    </source>
</evidence>
<name>A0AAJ0GER9_9PEZI</name>
<dbReference type="PRINTS" id="PR00412">
    <property type="entry name" value="EPOXHYDRLASE"/>
</dbReference>
<dbReference type="Gene3D" id="3.40.50.1820">
    <property type="entry name" value="alpha/beta hydrolase"/>
    <property type="match status" value="1"/>
</dbReference>
<evidence type="ECO:0000256" key="4">
    <source>
        <dbReference type="PIRSR" id="PIRSR001112-1"/>
    </source>
</evidence>
<comment type="similarity">
    <text evidence="1">Belongs to the peptidase S33 family.</text>
</comment>
<dbReference type="InterPro" id="IPR010497">
    <property type="entry name" value="Epoxide_hydro_N"/>
</dbReference>
<feature type="domain" description="Epoxide hydrolase N-terminal" evidence="5">
    <location>
        <begin position="2"/>
        <end position="111"/>
    </location>
</feature>
<protein>
    <recommendedName>
        <fullName evidence="5">Epoxide hydrolase N-terminal domain-containing protein</fullName>
    </recommendedName>
</protein>
<dbReference type="PIRSF" id="PIRSF001112">
    <property type="entry name" value="Epoxide_hydrolase"/>
    <property type="match status" value="1"/>
</dbReference>
<dbReference type="Pfam" id="PF06441">
    <property type="entry name" value="EHN"/>
    <property type="match status" value="1"/>
</dbReference>
<reference evidence="6" key="1">
    <citation type="submission" date="2023-04" db="EMBL/GenBank/DDBJ databases">
        <title>Black Yeasts Isolated from many extreme environments.</title>
        <authorList>
            <person name="Coleine C."/>
            <person name="Stajich J.E."/>
            <person name="Selbmann L."/>
        </authorList>
    </citation>
    <scope>NUCLEOTIDE SEQUENCE</scope>
    <source>
        <strain evidence="6">CCFEE 5312</strain>
    </source>
</reference>
<dbReference type="InterPro" id="IPR000639">
    <property type="entry name" value="Epox_hydrolase-like"/>
</dbReference>
<feature type="active site" description="Proton donor" evidence="4">
    <location>
        <position position="329"/>
    </location>
</feature>
<dbReference type="AlphaFoldDB" id="A0AAJ0GER9"/>
<accession>A0AAJ0GER9</accession>
<dbReference type="EMBL" id="JAWDJX010000006">
    <property type="protein sequence ID" value="KAK3056131.1"/>
    <property type="molecule type" value="Genomic_DNA"/>
</dbReference>
<feature type="active site" description="Proton acceptor" evidence="4">
    <location>
        <position position="389"/>
    </location>
</feature>
<evidence type="ECO:0000313" key="6">
    <source>
        <dbReference type="EMBL" id="KAK3056131.1"/>
    </source>
</evidence>
<dbReference type="InterPro" id="IPR016292">
    <property type="entry name" value="Epoxide_hydrolase"/>
</dbReference>
<dbReference type="SUPFAM" id="SSF53474">
    <property type="entry name" value="alpha/beta-Hydrolases"/>
    <property type="match status" value="1"/>
</dbReference>
<keyword evidence="2" id="KW-0058">Aromatic hydrocarbons catabolism</keyword>
<evidence type="ECO:0000259" key="5">
    <source>
        <dbReference type="Pfam" id="PF06441"/>
    </source>
</evidence>
<evidence type="ECO:0000256" key="2">
    <source>
        <dbReference type="ARBA" id="ARBA00022797"/>
    </source>
</evidence>
<comment type="caution">
    <text evidence="6">The sequence shown here is derived from an EMBL/GenBank/DDBJ whole genome shotgun (WGS) entry which is preliminary data.</text>
</comment>
<dbReference type="GO" id="GO:0004301">
    <property type="term" value="F:epoxide hydrolase activity"/>
    <property type="evidence" value="ECO:0007669"/>
    <property type="project" value="TreeGrafter"/>
</dbReference>
<organism evidence="6 7">
    <name type="scientific">Extremus antarcticus</name>
    <dbReference type="NCBI Taxonomy" id="702011"/>
    <lineage>
        <taxon>Eukaryota</taxon>
        <taxon>Fungi</taxon>
        <taxon>Dikarya</taxon>
        <taxon>Ascomycota</taxon>
        <taxon>Pezizomycotina</taxon>
        <taxon>Dothideomycetes</taxon>
        <taxon>Dothideomycetidae</taxon>
        <taxon>Mycosphaerellales</taxon>
        <taxon>Extremaceae</taxon>
        <taxon>Extremus</taxon>
    </lineage>
</organism>
<feature type="active site" description="Nucleophile" evidence="4">
    <location>
        <position position="195"/>
    </location>
</feature>
<sequence>MSSYQIAVPDSALDDLKQRLSLARFPDELDGSGWDYGAPLSDIKRLTKYWQDGFDWRAQEAKLNQLPNYHRKLKADGFPEIDIHYLHAQSTSAISIPLLFVHGWPGSYIEVTKMLAALRQSTNGVSFHVVAPSLPNYGKAPMGKPFIKTLLTIDPSVGWSEGVKQKGFGLREYATICHRLMLSLGYDKYVTQGGDWGFMITRTIGLLFPESCLASHINMIRSDGPPKWTQNPWQALKHAVTPYSERDKAGFERTKWFMEEGTGYRLEQSTKPQTLGYGLTDSPVALLAWIYEKLHDWTDAYAWTDDEILTWISIYWFSTAGPAANLRIYYEATHPTSEQQVHRNRTNQWISGVKLGLCYTPKELSVIPHTWGRTLGQVVFESDKQKGGHFAAWEIPDEITSDLQTMFGKGGACYRITGAQPKL</sequence>
<keyword evidence="3" id="KW-0378">Hydrolase</keyword>
<dbReference type="PANTHER" id="PTHR21661:SF35">
    <property type="entry name" value="EPOXIDE HYDROLASE"/>
    <property type="match status" value="1"/>
</dbReference>
<dbReference type="InterPro" id="IPR029058">
    <property type="entry name" value="AB_hydrolase_fold"/>
</dbReference>
<gene>
    <name evidence="6" type="ORF">LTR09_002637</name>
</gene>
<evidence type="ECO:0000313" key="7">
    <source>
        <dbReference type="Proteomes" id="UP001271007"/>
    </source>
</evidence>
<dbReference type="PANTHER" id="PTHR21661">
    <property type="entry name" value="EPOXIDE HYDROLASE 1-RELATED"/>
    <property type="match status" value="1"/>
</dbReference>
<proteinExistence type="inferred from homology"/>
<dbReference type="GO" id="GO:0097176">
    <property type="term" value="P:epoxide metabolic process"/>
    <property type="evidence" value="ECO:0007669"/>
    <property type="project" value="TreeGrafter"/>
</dbReference>
<keyword evidence="7" id="KW-1185">Reference proteome</keyword>